<comment type="caution">
    <text evidence="1">The sequence shown here is derived from an EMBL/GenBank/DDBJ whole genome shotgun (WGS) entry which is preliminary data.</text>
</comment>
<keyword evidence="2" id="KW-1185">Reference proteome</keyword>
<dbReference type="Proteomes" id="UP000315252">
    <property type="component" value="Unassembled WGS sequence"/>
</dbReference>
<name>A0A545TT06_9PROT</name>
<evidence type="ECO:0000313" key="2">
    <source>
        <dbReference type="Proteomes" id="UP000315252"/>
    </source>
</evidence>
<dbReference type="RefSeq" id="WP_142896068.1">
    <property type="nucleotide sequence ID" value="NZ_ML660054.1"/>
</dbReference>
<accession>A0A545TT06</accession>
<gene>
    <name evidence="1" type="ORF">FKG95_09170</name>
</gene>
<organism evidence="1 2">
    <name type="scientific">Denitrobaculum tricleocarpae</name>
    <dbReference type="NCBI Taxonomy" id="2591009"/>
    <lineage>
        <taxon>Bacteria</taxon>
        <taxon>Pseudomonadati</taxon>
        <taxon>Pseudomonadota</taxon>
        <taxon>Alphaproteobacteria</taxon>
        <taxon>Rhodospirillales</taxon>
        <taxon>Rhodospirillaceae</taxon>
        <taxon>Denitrobaculum</taxon>
    </lineage>
</organism>
<dbReference type="EMBL" id="VHSH01000003">
    <property type="protein sequence ID" value="TQV80355.1"/>
    <property type="molecule type" value="Genomic_DNA"/>
</dbReference>
<reference evidence="1 2" key="1">
    <citation type="submission" date="2019-06" db="EMBL/GenBank/DDBJ databases">
        <title>Whole genome sequence for Rhodospirillaceae sp. R148.</title>
        <authorList>
            <person name="Wang G."/>
        </authorList>
    </citation>
    <scope>NUCLEOTIDE SEQUENCE [LARGE SCALE GENOMIC DNA]</scope>
    <source>
        <strain evidence="1 2">R148</strain>
    </source>
</reference>
<dbReference type="AlphaFoldDB" id="A0A545TT06"/>
<protein>
    <submittedName>
        <fullName evidence="1">Uncharacterized protein</fullName>
    </submittedName>
</protein>
<sequence>MNREDIREVRDALGKNIRRAQQHRDWVHLEANSYIYFDQRWNSNSEVSLAQGAAKAFERILSAQESKETRADAYISSGCTCHLMRGETCDHCNEQYAEEES</sequence>
<proteinExistence type="predicted"/>
<evidence type="ECO:0000313" key="1">
    <source>
        <dbReference type="EMBL" id="TQV80355.1"/>
    </source>
</evidence>